<evidence type="ECO:0000313" key="2">
    <source>
        <dbReference type="EMBL" id="CAG2193630.1"/>
    </source>
</evidence>
<reference evidence="2" key="1">
    <citation type="submission" date="2021-03" db="EMBL/GenBank/DDBJ databases">
        <authorList>
            <person name="Bekaert M."/>
        </authorList>
    </citation>
    <scope>NUCLEOTIDE SEQUENCE</scope>
</reference>
<dbReference type="OrthoDB" id="8954335at2759"/>
<accession>A0A8S3QGG2</accession>
<protein>
    <recommendedName>
        <fullName evidence="1">Septin-type G domain-containing protein</fullName>
    </recommendedName>
</protein>
<evidence type="ECO:0000259" key="1">
    <source>
        <dbReference type="Pfam" id="PF00735"/>
    </source>
</evidence>
<feature type="domain" description="Septin-type G" evidence="1">
    <location>
        <begin position="1"/>
        <end position="88"/>
    </location>
</feature>
<gene>
    <name evidence="2" type="ORF">MEDL_8731</name>
</gene>
<dbReference type="PANTHER" id="PTHR32046:SF11">
    <property type="entry name" value="IMMUNE-ASSOCIATED NUCLEOTIDE-BINDING PROTEIN 10-LIKE"/>
    <property type="match status" value="1"/>
</dbReference>
<dbReference type="Pfam" id="PF00735">
    <property type="entry name" value="Septin"/>
    <property type="match status" value="1"/>
</dbReference>
<dbReference type="GO" id="GO:0005525">
    <property type="term" value="F:GTP binding"/>
    <property type="evidence" value="ECO:0007669"/>
    <property type="project" value="InterPro"/>
</dbReference>
<dbReference type="EMBL" id="CAJPWZ010000461">
    <property type="protein sequence ID" value="CAG2193630.1"/>
    <property type="molecule type" value="Genomic_DNA"/>
</dbReference>
<sequence>MLVGATGSGKSTLIDGMINYITDVSYEDDFRFSLIDVTQDEKKHQGDQTVSQTEWITTYRIPCIRGGKLDYNINIIDTPGFGDTRGIKRDKELVAQHLKVVEPKSLQLTADVLQTRMRLEITIEGLQKQVTNGMSQLNTMRQEAEILKRHQGN</sequence>
<keyword evidence="3" id="KW-1185">Reference proteome</keyword>
<dbReference type="SUPFAM" id="SSF52540">
    <property type="entry name" value="P-loop containing nucleoside triphosphate hydrolases"/>
    <property type="match status" value="1"/>
</dbReference>
<dbReference type="Proteomes" id="UP000683360">
    <property type="component" value="Unassembled WGS sequence"/>
</dbReference>
<dbReference type="AlphaFoldDB" id="A0A8S3QGG2"/>
<dbReference type="InterPro" id="IPR027417">
    <property type="entry name" value="P-loop_NTPase"/>
</dbReference>
<evidence type="ECO:0000313" key="3">
    <source>
        <dbReference type="Proteomes" id="UP000683360"/>
    </source>
</evidence>
<dbReference type="Gene3D" id="3.40.50.300">
    <property type="entry name" value="P-loop containing nucleotide triphosphate hydrolases"/>
    <property type="match status" value="1"/>
</dbReference>
<proteinExistence type="predicted"/>
<name>A0A8S3QGG2_MYTED</name>
<dbReference type="InterPro" id="IPR030379">
    <property type="entry name" value="G_SEPTIN_dom"/>
</dbReference>
<dbReference type="PANTHER" id="PTHR32046">
    <property type="entry name" value="G DOMAIN-CONTAINING PROTEIN"/>
    <property type="match status" value="1"/>
</dbReference>
<organism evidence="2 3">
    <name type="scientific">Mytilus edulis</name>
    <name type="common">Blue mussel</name>
    <dbReference type="NCBI Taxonomy" id="6550"/>
    <lineage>
        <taxon>Eukaryota</taxon>
        <taxon>Metazoa</taxon>
        <taxon>Spiralia</taxon>
        <taxon>Lophotrochozoa</taxon>
        <taxon>Mollusca</taxon>
        <taxon>Bivalvia</taxon>
        <taxon>Autobranchia</taxon>
        <taxon>Pteriomorphia</taxon>
        <taxon>Mytilida</taxon>
        <taxon>Mytiloidea</taxon>
        <taxon>Mytilidae</taxon>
        <taxon>Mytilinae</taxon>
        <taxon>Mytilus</taxon>
    </lineage>
</organism>
<comment type="caution">
    <text evidence="2">The sequence shown here is derived from an EMBL/GenBank/DDBJ whole genome shotgun (WGS) entry which is preliminary data.</text>
</comment>